<feature type="non-terminal residue" evidence="1">
    <location>
        <position position="1"/>
    </location>
</feature>
<dbReference type="EMBL" id="WIXP02000008">
    <property type="protein sequence ID" value="KAF6207023.1"/>
    <property type="molecule type" value="Genomic_DNA"/>
</dbReference>
<name>A0A8S9XDI3_APOLU</name>
<accession>A0A8S9XDI3</accession>
<reference evidence="1" key="1">
    <citation type="journal article" date="2021" name="Mol. Ecol. Resour.">
        <title>Apolygus lucorum genome provides insights into omnivorousness and mesophyll feeding.</title>
        <authorList>
            <person name="Liu Y."/>
            <person name="Liu H."/>
            <person name="Wang H."/>
            <person name="Huang T."/>
            <person name="Liu B."/>
            <person name="Yang B."/>
            <person name="Yin L."/>
            <person name="Li B."/>
            <person name="Zhang Y."/>
            <person name="Zhang S."/>
            <person name="Jiang F."/>
            <person name="Zhang X."/>
            <person name="Ren Y."/>
            <person name="Wang B."/>
            <person name="Wang S."/>
            <person name="Lu Y."/>
            <person name="Wu K."/>
            <person name="Fan W."/>
            <person name="Wang G."/>
        </authorList>
    </citation>
    <scope>NUCLEOTIDE SEQUENCE</scope>
    <source>
        <strain evidence="1">12Hb</strain>
    </source>
</reference>
<sequence length="79" mass="9680">KDRYFRVSSDIPHPRFRSSYVEVLRRNKEIEDFSNRRTLTKRKLTDLLFHGCPPFSLGRFIEKRREKNQLRVKLSRRTT</sequence>
<evidence type="ECO:0000313" key="1">
    <source>
        <dbReference type="EMBL" id="KAF6207023.1"/>
    </source>
</evidence>
<dbReference type="AlphaFoldDB" id="A0A8S9XDI3"/>
<organism evidence="1 2">
    <name type="scientific">Apolygus lucorum</name>
    <name type="common">Small green plant bug</name>
    <name type="synonym">Lygocoris lucorum</name>
    <dbReference type="NCBI Taxonomy" id="248454"/>
    <lineage>
        <taxon>Eukaryota</taxon>
        <taxon>Metazoa</taxon>
        <taxon>Ecdysozoa</taxon>
        <taxon>Arthropoda</taxon>
        <taxon>Hexapoda</taxon>
        <taxon>Insecta</taxon>
        <taxon>Pterygota</taxon>
        <taxon>Neoptera</taxon>
        <taxon>Paraneoptera</taxon>
        <taxon>Hemiptera</taxon>
        <taxon>Heteroptera</taxon>
        <taxon>Panheteroptera</taxon>
        <taxon>Cimicomorpha</taxon>
        <taxon>Miridae</taxon>
        <taxon>Mirini</taxon>
        <taxon>Apolygus</taxon>
    </lineage>
</organism>
<comment type="caution">
    <text evidence="1">The sequence shown here is derived from an EMBL/GenBank/DDBJ whole genome shotgun (WGS) entry which is preliminary data.</text>
</comment>
<protein>
    <submittedName>
        <fullName evidence="1">Uncharacterized protein</fullName>
    </submittedName>
</protein>
<proteinExistence type="predicted"/>
<dbReference type="Proteomes" id="UP000466442">
    <property type="component" value="Unassembled WGS sequence"/>
</dbReference>
<gene>
    <name evidence="1" type="ORF">GE061_018261</name>
</gene>
<keyword evidence="2" id="KW-1185">Reference proteome</keyword>
<evidence type="ECO:0000313" key="2">
    <source>
        <dbReference type="Proteomes" id="UP000466442"/>
    </source>
</evidence>